<keyword evidence="2" id="KW-0175">Coiled coil</keyword>
<feature type="coiled-coil region" evidence="2">
    <location>
        <begin position="103"/>
        <end position="144"/>
    </location>
</feature>
<comment type="caution">
    <text evidence="4">The sequence shown here is derived from an EMBL/GenBank/DDBJ whole genome shotgun (WGS) entry which is preliminary data.</text>
</comment>
<keyword evidence="1" id="KW-0479">Metal-binding</keyword>
<name>A0A6L2P5C2_TANCI</name>
<dbReference type="AlphaFoldDB" id="A0A6L2P5C2"/>
<reference evidence="4" key="1">
    <citation type="journal article" date="2019" name="Sci. Rep.">
        <title>Draft genome of Tanacetum cinerariifolium, the natural source of mosquito coil.</title>
        <authorList>
            <person name="Yamashiro T."/>
            <person name="Shiraishi A."/>
            <person name="Satake H."/>
            <person name="Nakayama K."/>
        </authorList>
    </citation>
    <scope>NUCLEOTIDE SEQUENCE</scope>
</reference>
<evidence type="ECO:0000256" key="2">
    <source>
        <dbReference type="SAM" id="Coils"/>
    </source>
</evidence>
<protein>
    <submittedName>
        <fullName evidence="4">Ubiquitin hydrolase</fullName>
    </submittedName>
</protein>
<proteinExistence type="predicted"/>
<dbReference type="GO" id="GO:0016787">
    <property type="term" value="F:hydrolase activity"/>
    <property type="evidence" value="ECO:0007669"/>
    <property type="project" value="UniProtKB-KW"/>
</dbReference>
<organism evidence="4">
    <name type="scientific">Tanacetum cinerariifolium</name>
    <name type="common">Dalmatian daisy</name>
    <name type="synonym">Chrysanthemum cinerariifolium</name>
    <dbReference type="NCBI Taxonomy" id="118510"/>
    <lineage>
        <taxon>Eukaryota</taxon>
        <taxon>Viridiplantae</taxon>
        <taxon>Streptophyta</taxon>
        <taxon>Embryophyta</taxon>
        <taxon>Tracheophyta</taxon>
        <taxon>Spermatophyta</taxon>
        <taxon>Magnoliopsida</taxon>
        <taxon>eudicotyledons</taxon>
        <taxon>Gunneridae</taxon>
        <taxon>Pentapetalae</taxon>
        <taxon>asterids</taxon>
        <taxon>campanulids</taxon>
        <taxon>Asterales</taxon>
        <taxon>Asteraceae</taxon>
        <taxon>Asteroideae</taxon>
        <taxon>Anthemideae</taxon>
        <taxon>Anthemidinae</taxon>
        <taxon>Tanacetum</taxon>
    </lineage>
</organism>
<dbReference type="GO" id="GO:0003676">
    <property type="term" value="F:nucleic acid binding"/>
    <property type="evidence" value="ECO:0007669"/>
    <property type="project" value="InterPro"/>
</dbReference>
<evidence type="ECO:0000259" key="3">
    <source>
        <dbReference type="PROSITE" id="PS50158"/>
    </source>
</evidence>
<dbReference type="PROSITE" id="PS50158">
    <property type="entry name" value="ZF_CCHC"/>
    <property type="match status" value="1"/>
</dbReference>
<sequence length="382" mass="43282">MRVLDIMLFPPAQVYSPPKKDMSWTGLPKFANDTITDYSRHSPSIEINTSDLQNSNSSVFEHGESSESIMSKTIIKFVKAGLSQVKARLVEFKTQEIKLCKKIKGLEFDVKVKNNKIKNLMNELEQVKKEKEDLDSKLTGYESASKDLDTLLGSHRTDKNNKGLRYNVVPPAQVYSPPKKDMSWTGLPEFADDTITDYRRHSPSIEINTSDLQNSNSSVFEHGESSKSIMSKTMIKFVKAGDSPKIIKTHKVETARKSFVRYAKMYRNTSKSPNVKGNQRNWNNLKSQQLGKDFLMKNKACFKCGHFDHLAFDCGVLVEKGKTWPKNNFAHKNVTSRADLLKIGRTPIAVNRTNMNVAQPKRTSFAKTAHHNFHNYSDDPAG</sequence>
<keyword evidence="1" id="KW-0862">Zinc</keyword>
<accession>A0A6L2P5C2</accession>
<evidence type="ECO:0000313" key="4">
    <source>
        <dbReference type="EMBL" id="GEU92235.1"/>
    </source>
</evidence>
<gene>
    <name evidence="4" type="ORF">Tci_064213</name>
</gene>
<dbReference type="GO" id="GO:0008270">
    <property type="term" value="F:zinc ion binding"/>
    <property type="evidence" value="ECO:0007669"/>
    <property type="project" value="UniProtKB-KW"/>
</dbReference>
<keyword evidence="4" id="KW-0378">Hydrolase</keyword>
<dbReference type="InterPro" id="IPR001878">
    <property type="entry name" value="Znf_CCHC"/>
</dbReference>
<evidence type="ECO:0000256" key="1">
    <source>
        <dbReference type="PROSITE-ProRule" id="PRU00047"/>
    </source>
</evidence>
<feature type="domain" description="CCHC-type" evidence="3">
    <location>
        <begin position="301"/>
        <end position="314"/>
    </location>
</feature>
<keyword evidence="1" id="KW-0863">Zinc-finger</keyword>
<dbReference type="EMBL" id="BKCJ010010582">
    <property type="protein sequence ID" value="GEU92235.1"/>
    <property type="molecule type" value="Genomic_DNA"/>
</dbReference>